<protein>
    <submittedName>
        <fullName evidence="2">Adenylate/guanylate cyclase domain-containing protein</fullName>
    </submittedName>
</protein>
<dbReference type="AlphaFoldDB" id="A0A934TV84"/>
<dbReference type="Gene3D" id="3.30.70.1230">
    <property type="entry name" value="Nucleotide cyclase"/>
    <property type="match status" value="1"/>
</dbReference>
<gene>
    <name evidence="2" type="ORF">JJB11_16395</name>
</gene>
<dbReference type="InterPro" id="IPR001849">
    <property type="entry name" value="PH_domain"/>
</dbReference>
<comment type="caution">
    <text evidence="2">The sequence shown here is derived from an EMBL/GenBank/DDBJ whole genome shotgun (WGS) entry which is preliminary data.</text>
</comment>
<dbReference type="SUPFAM" id="SSF55073">
    <property type="entry name" value="Nucleotide cyclase"/>
    <property type="match status" value="1"/>
</dbReference>
<dbReference type="EMBL" id="JAEPWM010000007">
    <property type="protein sequence ID" value="MBK6007681.1"/>
    <property type="molecule type" value="Genomic_DNA"/>
</dbReference>
<dbReference type="InterPro" id="IPR029787">
    <property type="entry name" value="Nucleotide_cyclase"/>
</dbReference>
<dbReference type="PROSITE" id="PS50003">
    <property type="entry name" value="PH_DOMAIN"/>
    <property type="match status" value="1"/>
</dbReference>
<organism evidence="2 3">
    <name type="scientific">Ramlibacter ginsenosidimutans</name>
    <dbReference type="NCBI Taxonomy" id="502333"/>
    <lineage>
        <taxon>Bacteria</taxon>
        <taxon>Pseudomonadati</taxon>
        <taxon>Pseudomonadota</taxon>
        <taxon>Betaproteobacteria</taxon>
        <taxon>Burkholderiales</taxon>
        <taxon>Comamonadaceae</taxon>
        <taxon>Ramlibacter</taxon>
    </lineage>
</organism>
<sequence length="208" mass="22714">MESNEERALWLEALSDKVLHQLPAVVWKNLFLGPERDTIRFEQRHLTLVHADLSAGSAEASDAMARFHTQLQELNARHHGRLDPYQQDAALATFENPGAAVRMTIELQRAAEGLALRIGVVSGVCTLAYFRAQGRLWCTPLGRQTERAAYVAAGASVGGIVISPEAYGPDAGRVRLHVDSDAPDFEDSELDLSTLALESEPDAIDIPC</sequence>
<feature type="domain" description="PH" evidence="1">
    <location>
        <begin position="1"/>
        <end position="19"/>
    </location>
</feature>
<proteinExistence type="predicted"/>
<keyword evidence="3" id="KW-1185">Reference proteome</keyword>
<dbReference type="Proteomes" id="UP000630528">
    <property type="component" value="Unassembled WGS sequence"/>
</dbReference>
<reference evidence="2" key="1">
    <citation type="journal article" date="2012" name="J. Microbiol. Biotechnol.">
        <title>Ramlibacter ginsenosidimutans sp. nov., with ginsenoside-converting activity.</title>
        <authorList>
            <person name="Wang L."/>
            <person name="An D.S."/>
            <person name="Kim S.G."/>
            <person name="Jin F.X."/>
            <person name="Kim S.C."/>
            <person name="Lee S.T."/>
            <person name="Im W.T."/>
        </authorList>
    </citation>
    <scope>NUCLEOTIDE SEQUENCE</scope>
    <source>
        <strain evidence="2">KACC 17527</strain>
    </source>
</reference>
<accession>A0A934TV84</accession>
<evidence type="ECO:0000259" key="1">
    <source>
        <dbReference type="PROSITE" id="PS50003"/>
    </source>
</evidence>
<dbReference type="RefSeq" id="WP_201173677.1">
    <property type="nucleotide sequence ID" value="NZ_JAEPWM010000007.1"/>
</dbReference>
<reference evidence="2" key="2">
    <citation type="submission" date="2021-01" db="EMBL/GenBank/DDBJ databases">
        <authorList>
            <person name="Kang M."/>
        </authorList>
    </citation>
    <scope>NUCLEOTIDE SEQUENCE</scope>
    <source>
        <strain evidence="2">KACC 17527</strain>
    </source>
</reference>
<name>A0A934TV84_9BURK</name>
<evidence type="ECO:0000313" key="2">
    <source>
        <dbReference type="EMBL" id="MBK6007681.1"/>
    </source>
</evidence>
<evidence type="ECO:0000313" key="3">
    <source>
        <dbReference type="Proteomes" id="UP000630528"/>
    </source>
</evidence>